<dbReference type="GO" id="GO:0005829">
    <property type="term" value="C:cytosol"/>
    <property type="evidence" value="ECO:0007669"/>
    <property type="project" value="TreeGrafter"/>
</dbReference>
<proteinExistence type="predicted"/>
<keyword evidence="4" id="KW-0862">Zinc</keyword>
<dbReference type="GO" id="GO:0016788">
    <property type="term" value="F:hydrolase activity, acting on ester bonds"/>
    <property type="evidence" value="ECO:0007669"/>
    <property type="project" value="InterPro"/>
</dbReference>
<evidence type="ECO:0000313" key="7">
    <source>
        <dbReference type="Proteomes" id="UP000007364"/>
    </source>
</evidence>
<dbReference type="Pfam" id="PF24827">
    <property type="entry name" value="AstE_AspA_cat"/>
    <property type="match status" value="1"/>
</dbReference>
<dbReference type="SUPFAM" id="SSF53187">
    <property type="entry name" value="Zn-dependent exopeptidases"/>
    <property type="match status" value="1"/>
</dbReference>
<evidence type="ECO:0000256" key="3">
    <source>
        <dbReference type="ARBA" id="ARBA00022801"/>
    </source>
</evidence>
<dbReference type="STRING" id="555500.I215_02893"/>
<dbReference type="InterPro" id="IPR055438">
    <property type="entry name" value="AstE_AspA_cat"/>
</dbReference>
<protein>
    <submittedName>
        <fullName evidence="6">Succinylglutamate desuccinylase/aspartoacylase</fullName>
    </submittedName>
</protein>
<dbReference type="RefSeq" id="WP_008990454.1">
    <property type="nucleotide sequence ID" value="NZ_AMSG01000002.1"/>
</dbReference>
<dbReference type="PANTHER" id="PTHR15162:SF7">
    <property type="entry name" value="SUCCINYLGLUTAMATE DESUCCINYLASE"/>
    <property type="match status" value="1"/>
</dbReference>
<dbReference type="PATRIC" id="fig|555500.3.peg.601"/>
<keyword evidence="7" id="KW-1185">Reference proteome</keyword>
<evidence type="ECO:0000256" key="2">
    <source>
        <dbReference type="ARBA" id="ARBA00022723"/>
    </source>
</evidence>
<accession>K2PUU0</accession>
<dbReference type="eggNOG" id="COG2988">
    <property type="taxonomic scope" value="Bacteria"/>
</dbReference>
<dbReference type="PANTHER" id="PTHR15162">
    <property type="entry name" value="ASPARTOACYLASE"/>
    <property type="match status" value="1"/>
</dbReference>
<sequence>MEVDRIIGSYGSDKKGPLLFITAGIHGNEPSGVIALQEIFAELNQSKPQLYGTIVGVCGNQLALSKDQRYIDQDLNRTWTKSNLLSNAKSPHELMEMREIIDVLKHYLKHNPEKRYFLDCHTTSSPSDPYISVQDVNDNCAWAKHFPTPIVIGFSDIITGDIDHYLSRIGLTGFVFEAGQHTGENAVVNQKAMIWLALKEACGLNFDQLFEFPTSVTTMINQHQSKQKAFKILYRHQLHENDKFEMQPGFENFSIIKKGQLLAMENGTEIRSSWDAYIFMPLYQPLGDDGFFIIDTLV</sequence>
<reference evidence="6 7" key="1">
    <citation type="journal article" date="2012" name="J. Bacteriol.">
        <title>Genome Sequence of Galbibacter marinum Type Strain ck-I2-15.</title>
        <authorList>
            <person name="Lai Q."/>
            <person name="Li C."/>
            <person name="Shao Z."/>
        </authorList>
    </citation>
    <scope>NUCLEOTIDE SEQUENCE [LARGE SCALE GENOMIC DNA]</scope>
    <source>
        <strain evidence="7">ck-I2-15</strain>
    </source>
</reference>
<evidence type="ECO:0000259" key="5">
    <source>
        <dbReference type="Pfam" id="PF24827"/>
    </source>
</evidence>
<comment type="caution">
    <text evidence="6">The sequence shown here is derived from an EMBL/GenBank/DDBJ whole genome shotgun (WGS) entry which is preliminary data.</text>
</comment>
<dbReference type="InterPro" id="IPR050178">
    <property type="entry name" value="AspA/AstE_fam"/>
</dbReference>
<dbReference type="Proteomes" id="UP000007364">
    <property type="component" value="Unassembled WGS sequence"/>
</dbReference>
<comment type="cofactor">
    <cofactor evidence="1">
        <name>Zn(2+)</name>
        <dbReference type="ChEBI" id="CHEBI:29105"/>
    </cofactor>
</comment>
<dbReference type="AlphaFoldDB" id="K2PUU0"/>
<keyword evidence="3" id="KW-0378">Hydrolase</keyword>
<organism evidence="6 7">
    <name type="scientific">Galbibacter marinus</name>
    <dbReference type="NCBI Taxonomy" id="555500"/>
    <lineage>
        <taxon>Bacteria</taxon>
        <taxon>Pseudomonadati</taxon>
        <taxon>Bacteroidota</taxon>
        <taxon>Flavobacteriia</taxon>
        <taxon>Flavobacteriales</taxon>
        <taxon>Flavobacteriaceae</taxon>
        <taxon>Galbibacter</taxon>
    </lineage>
</organism>
<dbReference type="OrthoDB" id="1523003at2"/>
<evidence type="ECO:0000313" key="6">
    <source>
        <dbReference type="EMBL" id="EKF56435.1"/>
    </source>
</evidence>
<feature type="domain" description="Succinylglutamate desuccinylase/Aspartoacylase catalytic" evidence="5">
    <location>
        <begin position="16"/>
        <end position="181"/>
    </location>
</feature>
<dbReference type="GO" id="GO:0046872">
    <property type="term" value="F:metal ion binding"/>
    <property type="evidence" value="ECO:0007669"/>
    <property type="project" value="UniProtKB-KW"/>
</dbReference>
<dbReference type="Gene3D" id="3.40.630.10">
    <property type="entry name" value="Zn peptidases"/>
    <property type="match status" value="1"/>
</dbReference>
<keyword evidence="2" id="KW-0479">Metal-binding</keyword>
<evidence type="ECO:0000256" key="1">
    <source>
        <dbReference type="ARBA" id="ARBA00001947"/>
    </source>
</evidence>
<name>K2PUU0_9FLAO</name>
<gene>
    <name evidence="6" type="ORF">I215_02893</name>
</gene>
<evidence type="ECO:0000256" key="4">
    <source>
        <dbReference type="ARBA" id="ARBA00022833"/>
    </source>
</evidence>
<dbReference type="EMBL" id="AMSG01000002">
    <property type="protein sequence ID" value="EKF56435.1"/>
    <property type="molecule type" value="Genomic_DNA"/>
</dbReference>